<dbReference type="EMBL" id="UINC01108491">
    <property type="protein sequence ID" value="SVC74627.1"/>
    <property type="molecule type" value="Genomic_DNA"/>
</dbReference>
<sequence length="30" mass="3371">MIPRIVKIDLSKLLPAADATTSFVMNKRKL</sequence>
<reference evidence="1" key="1">
    <citation type="submission" date="2018-05" db="EMBL/GenBank/DDBJ databases">
        <authorList>
            <person name="Lanie J.A."/>
            <person name="Ng W.-L."/>
            <person name="Kazmierczak K.M."/>
            <person name="Andrzejewski T.M."/>
            <person name="Davidsen T.M."/>
            <person name="Wayne K.J."/>
            <person name="Tettelin H."/>
            <person name="Glass J.I."/>
            <person name="Rusch D."/>
            <person name="Podicherti R."/>
            <person name="Tsui H.-C.T."/>
            <person name="Winkler M.E."/>
        </authorList>
    </citation>
    <scope>NUCLEOTIDE SEQUENCE</scope>
</reference>
<accession>A0A382PP68</accession>
<dbReference type="AlphaFoldDB" id="A0A382PP68"/>
<evidence type="ECO:0000313" key="1">
    <source>
        <dbReference type="EMBL" id="SVC74627.1"/>
    </source>
</evidence>
<protein>
    <submittedName>
        <fullName evidence="1">Uncharacterized protein</fullName>
    </submittedName>
</protein>
<proteinExistence type="predicted"/>
<name>A0A382PP68_9ZZZZ</name>
<organism evidence="1">
    <name type="scientific">marine metagenome</name>
    <dbReference type="NCBI Taxonomy" id="408172"/>
    <lineage>
        <taxon>unclassified sequences</taxon>
        <taxon>metagenomes</taxon>
        <taxon>ecological metagenomes</taxon>
    </lineage>
</organism>
<gene>
    <name evidence="1" type="ORF">METZ01_LOCUS327481</name>
</gene>